<dbReference type="SUPFAM" id="SSF111331">
    <property type="entry name" value="NAD kinase/diacylglycerol kinase-like"/>
    <property type="match status" value="1"/>
</dbReference>
<gene>
    <name evidence="11" type="ORF">D9V28_08085</name>
</gene>
<feature type="region of interest" description="Disordered" evidence="9">
    <location>
        <begin position="1"/>
        <end position="40"/>
    </location>
</feature>
<dbReference type="InterPro" id="IPR045540">
    <property type="entry name" value="YegS/DAGK_C"/>
</dbReference>
<sequence length="360" mass="38763">MTDRHPYNRGNSIRLSSGKGLAHTGRSRHGETVSTETSNTSDPKFAAVIFNPIKVDIDAIKQAASRESSEAGWAETRYYETSVEDPGGEVTTEALGDGASMIIAAGGDGTVRAVAEAMSGSGVPIALLPSGTGNLLARNLDLTLDDLDHSLHSAFSGKDRPIDLAKIDIERSDRTIDHHAYLVMAGLGLDAKMLANTDDELKAKVGWLAYVGAIGKALTDKNYLRMRYQLGNEKPKAVRAHTIIMGNCGSLMANVVLLPDAAVDDGELDIIVLRPEGFVGWVQIFVKVIWENGVLRRSKLGEKLISKDVKALNYFRGEKLTVRLSRAEPIELDGDEFGEATALKTWVEPGGLVVRVPADA</sequence>
<keyword evidence="4" id="KW-0547">Nucleotide-binding</keyword>
<accession>A0A3L7J1P9</accession>
<evidence type="ECO:0000256" key="5">
    <source>
        <dbReference type="ARBA" id="ARBA00022777"/>
    </source>
</evidence>
<evidence type="ECO:0000313" key="11">
    <source>
        <dbReference type="EMBL" id="RLQ84175.1"/>
    </source>
</evidence>
<dbReference type="PROSITE" id="PS50146">
    <property type="entry name" value="DAGK"/>
    <property type="match status" value="1"/>
</dbReference>
<dbReference type="InterPro" id="IPR050187">
    <property type="entry name" value="Lipid_Phosphate_FormReg"/>
</dbReference>
<keyword evidence="3" id="KW-0808">Transferase</keyword>
<keyword evidence="7" id="KW-0594">Phospholipid biosynthesis</keyword>
<dbReference type="GO" id="GO:0005524">
    <property type="term" value="F:ATP binding"/>
    <property type="evidence" value="ECO:0007669"/>
    <property type="project" value="UniProtKB-KW"/>
</dbReference>
<evidence type="ECO:0000313" key="12">
    <source>
        <dbReference type="Proteomes" id="UP000282460"/>
    </source>
</evidence>
<evidence type="ECO:0000256" key="2">
    <source>
        <dbReference type="ARBA" id="ARBA00005983"/>
    </source>
</evidence>
<keyword evidence="6" id="KW-0067">ATP-binding</keyword>
<dbReference type="InterPro" id="IPR016064">
    <property type="entry name" value="NAD/diacylglycerol_kinase_sf"/>
</dbReference>
<evidence type="ECO:0000256" key="8">
    <source>
        <dbReference type="ARBA" id="ARBA00023264"/>
    </source>
</evidence>
<dbReference type="InterPro" id="IPR001206">
    <property type="entry name" value="Diacylglycerol_kinase_cat_dom"/>
</dbReference>
<dbReference type="Pfam" id="PF19279">
    <property type="entry name" value="YegS_C"/>
    <property type="match status" value="1"/>
</dbReference>
<feature type="domain" description="DAGKc" evidence="10">
    <location>
        <begin position="41"/>
        <end position="171"/>
    </location>
</feature>
<keyword evidence="12" id="KW-1185">Reference proteome</keyword>
<dbReference type="PANTHER" id="PTHR12358">
    <property type="entry name" value="SPHINGOSINE KINASE"/>
    <property type="match status" value="1"/>
</dbReference>
<dbReference type="OrthoDB" id="3171056at2"/>
<evidence type="ECO:0000256" key="4">
    <source>
        <dbReference type="ARBA" id="ARBA00022741"/>
    </source>
</evidence>
<keyword evidence="7" id="KW-0443">Lipid metabolism</keyword>
<keyword evidence="8" id="KW-1208">Phospholipid metabolism</keyword>
<comment type="caution">
    <text evidence="11">The sequence shown here is derived from an EMBL/GenBank/DDBJ whole genome shotgun (WGS) entry which is preliminary data.</text>
</comment>
<proteinExistence type="inferred from homology"/>
<evidence type="ECO:0000256" key="6">
    <source>
        <dbReference type="ARBA" id="ARBA00022840"/>
    </source>
</evidence>
<comment type="similarity">
    <text evidence="2">Belongs to the diacylglycerol/lipid kinase family.</text>
</comment>
<reference evidence="11 12" key="1">
    <citation type="submission" date="2018-10" db="EMBL/GenBank/DDBJ databases">
        <authorList>
            <person name="Li J."/>
        </authorList>
    </citation>
    <scope>NUCLEOTIDE SEQUENCE [LARGE SCALE GENOMIC DNA]</scope>
    <source>
        <strain evidence="11 12">ZD1-4</strain>
    </source>
</reference>
<name>A0A3L7J1P9_9MICO</name>
<evidence type="ECO:0000256" key="7">
    <source>
        <dbReference type="ARBA" id="ARBA00023209"/>
    </source>
</evidence>
<dbReference type="EMBL" id="RCWJ01000002">
    <property type="protein sequence ID" value="RLQ84175.1"/>
    <property type="molecule type" value="Genomic_DNA"/>
</dbReference>
<dbReference type="Gene3D" id="2.60.200.40">
    <property type="match status" value="1"/>
</dbReference>
<dbReference type="Gene3D" id="3.40.50.10330">
    <property type="entry name" value="Probable inorganic polyphosphate/atp-NAD kinase, domain 1"/>
    <property type="match status" value="1"/>
</dbReference>
<organism evidence="11 12">
    <name type="scientific">Mycetocola zhadangensis</name>
    <dbReference type="NCBI Taxonomy" id="1164595"/>
    <lineage>
        <taxon>Bacteria</taxon>
        <taxon>Bacillati</taxon>
        <taxon>Actinomycetota</taxon>
        <taxon>Actinomycetes</taxon>
        <taxon>Micrococcales</taxon>
        <taxon>Microbacteriaceae</taxon>
        <taxon>Mycetocola</taxon>
    </lineage>
</organism>
<evidence type="ECO:0000256" key="9">
    <source>
        <dbReference type="SAM" id="MobiDB-lite"/>
    </source>
</evidence>
<dbReference type="InterPro" id="IPR017438">
    <property type="entry name" value="ATP-NAD_kinase_N"/>
</dbReference>
<dbReference type="Proteomes" id="UP000282460">
    <property type="component" value="Unassembled WGS sequence"/>
</dbReference>
<dbReference type="Pfam" id="PF00781">
    <property type="entry name" value="DAGK_cat"/>
    <property type="match status" value="1"/>
</dbReference>
<evidence type="ECO:0000259" key="10">
    <source>
        <dbReference type="PROSITE" id="PS50146"/>
    </source>
</evidence>
<dbReference type="GO" id="GO:0008654">
    <property type="term" value="P:phospholipid biosynthetic process"/>
    <property type="evidence" value="ECO:0007669"/>
    <property type="project" value="UniProtKB-KW"/>
</dbReference>
<dbReference type="AlphaFoldDB" id="A0A3L7J1P9"/>
<evidence type="ECO:0000256" key="1">
    <source>
        <dbReference type="ARBA" id="ARBA00001946"/>
    </source>
</evidence>
<protein>
    <submittedName>
        <fullName evidence="11">Diacylglycerol kinase</fullName>
    </submittedName>
</protein>
<keyword evidence="7" id="KW-0444">Lipid biosynthesis</keyword>
<dbReference type="GO" id="GO:0016301">
    <property type="term" value="F:kinase activity"/>
    <property type="evidence" value="ECO:0007669"/>
    <property type="project" value="UniProtKB-KW"/>
</dbReference>
<comment type="cofactor">
    <cofactor evidence="1">
        <name>Mg(2+)</name>
        <dbReference type="ChEBI" id="CHEBI:18420"/>
    </cofactor>
</comment>
<dbReference type="PANTHER" id="PTHR12358:SF54">
    <property type="entry name" value="SPHINGOSINE KINASE RELATED PROTEIN"/>
    <property type="match status" value="1"/>
</dbReference>
<keyword evidence="5 11" id="KW-0418">Kinase</keyword>
<evidence type="ECO:0000256" key="3">
    <source>
        <dbReference type="ARBA" id="ARBA00022679"/>
    </source>
</evidence>